<accession>A0ABQ1F2I8</accession>
<name>A0ABQ1F2I8_9SPHN</name>
<keyword evidence="8" id="KW-1185">Reference proteome</keyword>
<dbReference type="Pfam" id="PF00924">
    <property type="entry name" value="MS_channel_2nd"/>
    <property type="match status" value="1"/>
</dbReference>
<gene>
    <name evidence="7" type="ORF">GCM10010923_01760</name>
</gene>
<dbReference type="InterPro" id="IPR006685">
    <property type="entry name" value="MscS_channel_2nd"/>
</dbReference>
<evidence type="ECO:0000256" key="5">
    <source>
        <dbReference type="SAM" id="Phobius"/>
    </source>
</evidence>
<feature type="domain" description="Mechanosensitive ion channel MscS" evidence="6">
    <location>
        <begin position="190"/>
        <end position="255"/>
    </location>
</feature>
<sequence>MMQTIRQQLELLPDQTQDWLVAALAAGLAVLLALVIHRILLKGLRKIVEQSESESDDVLVRNIARPSRYAMVALALVLVAREVPMLETVWDKIAGFVMPLIVGWMVLAVFRALIHAAEERGGGDIAFDIAARRRRTRLTIISRLVSAIIIFITVGLMLLSIPGVRDIGITLMASAGLAALAVGAAAQPALKSLIAGIQMVLTEPIRIGDMVKVDGHVGRVEEIRMNFVLVRTWDERLIVVPTAQFFDQSFENWSRGSEMLTGPVYLHLDPASEVDPIRAELERYVEGHELWDGRTAAMLMTEAYPESIELRIAVSAATIGDLWNLRCAVREHMLDWIRNNQPDALIRHRLEVPRGHPKAGEP</sequence>
<reference evidence="8" key="1">
    <citation type="journal article" date="2019" name="Int. J. Syst. Evol. Microbiol.">
        <title>The Global Catalogue of Microorganisms (GCM) 10K type strain sequencing project: providing services to taxonomists for standard genome sequencing and annotation.</title>
        <authorList>
            <consortium name="The Broad Institute Genomics Platform"/>
            <consortium name="The Broad Institute Genome Sequencing Center for Infectious Disease"/>
            <person name="Wu L."/>
            <person name="Ma J."/>
        </authorList>
    </citation>
    <scope>NUCLEOTIDE SEQUENCE [LARGE SCALE GENOMIC DNA]</scope>
    <source>
        <strain evidence="8">CGMCC 1.15297</strain>
    </source>
</reference>
<dbReference type="InterPro" id="IPR023408">
    <property type="entry name" value="MscS_beta-dom_sf"/>
</dbReference>
<evidence type="ECO:0000256" key="3">
    <source>
        <dbReference type="ARBA" id="ARBA00022989"/>
    </source>
</evidence>
<feature type="transmembrane region" description="Helical" evidence="5">
    <location>
        <begin position="20"/>
        <end position="41"/>
    </location>
</feature>
<dbReference type="RefSeq" id="WP_229658023.1">
    <property type="nucleotide sequence ID" value="NZ_BMID01000001.1"/>
</dbReference>
<dbReference type="InterPro" id="IPR010920">
    <property type="entry name" value="LSM_dom_sf"/>
</dbReference>
<evidence type="ECO:0000256" key="4">
    <source>
        <dbReference type="ARBA" id="ARBA00023136"/>
    </source>
</evidence>
<evidence type="ECO:0000256" key="2">
    <source>
        <dbReference type="ARBA" id="ARBA00022692"/>
    </source>
</evidence>
<dbReference type="SUPFAM" id="SSF50182">
    <property type="entry name" value="Sm-like ribonucleoproteins"/>
    <property type="match status" value="1"/>
</dbReference>
<dbReference type="Proteomes" id="UP000603317">
    <property type="component" value="Unassembled WGS sequence"/>
</dbReference>
<keyword evidence="3 5" id="KW-1133">Transmembrane helix</keyword>
<feature type="transmembrane region" description="Helical" evidence="5">
    <location>
        <begin position="93"/>
        <end position="114"/>
    </location>
</feature>
<proteinExistence type="predicted"/>
<feature type="transmembrane region" description="Helical" evidence="5">
    <location>
        <begin position="140"/>
        <end position="161"/>
    </location>
</feature>
<dbReference type="Gene3D" id="1.10.287.1260">
    <property type="match status" value="1"/>
</dbReference>
<organism evidence="7 8">
    <name type="scientific">Blastomonas marina</name>
    <dbReference type="NCBI Taxonomy" id="1867408"/>
    <lineage>
        <taxon>Bacteria</taxon>
        <taxon>Pseudomonadati</taxon>
        <taxon>Pseudomonadota</taxon>
        <taxon>Alphaproteobacteria</taxon>
        <taxon>Sphingomonadales</taxon>
        <taxon>Sphingomonadaceae</taxon>
        <taxon>Blastomonas</taxon>
    </lineage>
</organism>
<dbReference type="PANTHER" id="PTHR30566">
    <property type="entry name" value="YNAI-RELATED MECHANOSENSITIVE ION CHANNEL"/>
    <property type="match status" value="1"/>
</dbReference>
<comment type="caution">
    <text evidence="7">The sequence shown here is derived from an EMBL/GenBank/DDBJ whole genome shotgun (WGS) entry which is preliminary data.</text>
</comment>
<keyword evidence="4 5" id="KW-0472">Membrane</keyword>
<evidence type="ECO:0000256" key="1">
    <source>
        <dbReference type="ARBA" id="ARBA00004370"/>
    </source>
</evidence>
<dbReference type="EMBL" id="BMID01000001">
    <property type="protein sequence ID" value="GFZ97429.1"/>
    <property type="molecule type" value="Genomic_DNA"/>
</dbReference>
<evidence type="ECO:0000313" key="8">
    <source>
        <dbReference type="Proteomes" id="UP000603317"/>
    </source>
</evidence>
<dbReference type="Gene3D" id="2.30.30.60">
    <property type="match status" value="1"/>
</dbReference>
<evidence type="ECO:0000259" key="6">
    <source>
        <dbReference type="Pfam" id="PF00924"/>
    </source>
</evidence>
<keyword evidence="2 5" id="KW-0812">Transmembrane</keyword>
<dbReference type="PANTHER" id="PTHR30566:SF25">
    <property type="entry name" value="INNER MEMBRANE PROTEIN"/>
    <property type="match status" value="1"/>
</dbReference>
<comment type="subcellular location">
    <subcellularLocation>
        <location evidence="1">Membrane</location>
    </subcellularLocation>
</comment>
<evidence type="ECO:0000313" key="7">
    <source>
        <dbReference type="EMBL" id="GFZ97429.1"/>
    </source>
</evidence>
<protein>
    <submittedName>
        <fullName evidence="7">Membrane protein</fullName>
    </submittedName>
</protein>